<evidence type="ECO:0000313" key="1">
    <source>
        <dbReference type="EMBL" id="KLE06493.1"/>
    </source>
</evidence>
<name>A0A837JE59_9BACT</name>
<organism evidence="1 2">
    <name type="scientific">Aliarcobacter butzleri L352</name>
    <dbReference type="NCBI Taxonomy" id="1447260"/>
    <lineage>
        <taxon>Bacteria</taxon>
        <taxon>Pseudomonadati</taxon>
        <taxon>Campylobacterota</taxon>
        <taxon>Epsilonproteobacteria</taxon>
        <taxon>Campylobacterales</taxon>
        <taxon>Arcobacteraceae</taxon>
        <taxon>Aliarcobacter</taxon>
    </lineage>
</organism>
<dbReference type="Proteomes" id="UP000035462">
    <property type="component" value="Unassembled WGS sequence"/>
</dbReference>
<evidence type="ECO:0000313" key="2">
    <source>
        <dbReference type="Proteomes" id="UP000035462"/>
    </source>
</evidence>
<comment type="caution">
    <text evidence="1">The sequence shown here is derived from an EMBL/GenBank/DDBJ whole genome shotgun (WGS) entry which is preliminary data.</text>
</comment>
<dbReference type="RefSeq" id="WP_020847927.1">
    <property type="nucleotide sequence ID" value="NZ_JAIT01000011.1"/>
</dbReference>
<sequence>MFDEYKILEYLLDKAYRQCRIPYDKIYRYFDVSLDDNYDDEVEYEDKKSVTNFLNMLERAERRIVKEVMTEDIIPIYSIILYRRRDKLPGIGFYDIFYNRNRKEYRRIAGSLIVQDAFKNYKIKKQIYDIGIEALKKDLKERFPNQESVNNFINEIKIYRDI</sequence>
<accession>A0A837JE59</accession>
<dbReference type="AlphaFoldDB" id="A0A837JE59"/>
<proteinExistence type="predicted"/>
<dbReference type="EMBL" id="JAIT01000011">
    <property type="protein sequence ID" value="KLE06493.1"/>
    <property type="molecule type" value="Genomic_DNA"/>
</dbReference>
<reference evidence="1 2" key="1">
    <citation type="submission" date="2014-01" db="EMBL/GenBank/DDBJ databases">
        <title>Development of a Comparative Genomic Fingerprinting Assay for High Resolution Genotyping of Arcobacter butzleri.</title>
        <authorList>
            <person name="Webb A.L."/>
            <person name="Inglis G.D."/>
            <person name="Kruczkiewicz P."/>
            <person name="Selinger L.B."/>
            <person name="Taboada E.N."/>
        </authorList>
    </citation>
    <scope>NUCLEOTIDE SEQUENCE [LARGE SCALE GENOMIC DNA]</scope>
    <source>
        <strain evidence="1 2">L352</strain>
    </source>
</reference>
<gene>
    <name evidence="1" type="ORF">AF77_01595</name>
</gene>
<protein>
    <submittedName>
        <fullName evidence="1">Uncharacterized protein</fullName>
    </submittedName>
</protein>